<gene>
    <name evidence="3" type="ORF">NOR_03952</name>
</gene>
<evidence type="ECO:0000259" key="2">
    <source>
        <dbReference type="Pfam" id="PF01636"/>
    </source>
</evidence>
<dbReference type="Gene3D" id="3.90.1200.10">
    <property type="match status" value="1"/>
</dbReference>
<dbReference type="Proteomes" id="UP000243498">
    <property type="component" value="Unassembled WGS sequence"/>
</dbReference>
<dbReference type="AlphaFoldDB" id="A0A167EP24"/>
<protein>
    <submittedName>
        <fullName evidence="3">Protein kinase-like domain protein</fullName>
    </submittedName>
</protein>
<dbReference type="Pfam" id="PF01636">
    <property type="entry name" value="APH"/>
    <property type="match status" value="1"/>
</dbReference>
<reference evidence="3 4" key="1">
    <citation type="journal article" date="2016" name="Genome Biol. Evol.">
        <title>Divergent and convergent evolution of fungal pathogenicity.</title>
        <authorList>
            <person name="Shang Y."/>
            <person name="Xiao G."/>
            <person name="Zheng P."/>
            <person name="Cen K."/>
            <person name="Zhan S."/>
            <person name="Wang C."/>
        </authorList>
    </citation>
    <scope>NUCLEOTIDE SEQUENCE [LARGE SCALE GENOMIC DNA]</scope>
    <source>
        <strain evidence="3 4">RCEF 4871</strain>
    </source>
</reference>
<feature type="region of interest" description="Disordered" evidence="1">
    <location>
        <begin position="1"/>
        <end position="26"/>
    </location>
</feature>
<dbReference type="InterPro" id="IPR002575">
    <property type="entry name" value="Aminoglycoside_PTrfase"/>
</dbReference>
<evidence type="ECO:0000313" key="3">
    <source>
        <dbReference type="EMBL" id="OAA44224.1"/>
    </source>
</evidence>
<name>A0A167EP24_METRR</name>
<evidence type="ECO:0000313" key="4">
    <source>
        <dbReference type="Proteomes" id="UP000243498"/>
    </source>
</evidence>
<dbReference type="InterPro" id="IPR051678">
    <property type="entry name" value="AGP_Transferase"/>
</dbReference>
<evidence type="ECO:0000256" key="1">
    <source>
        <dbReference type="SAM" id="MobiDB-lite"/>
    </source>
</evidence>
<proteinExistence type="predicted"/>
<dbReference type="PANTHER" id="PTHR21310:SF58">
    <property type="entry name" value="AMINOGLYCOSIDE PHOSPHOTRANSFERASE DOMAIN-CONTAINING PROTEIN"/>
    <property type="match status" value="1"/>
</dbReference>
<feature type="compositionally biased region" description="Polar residues" evidence="1">
    <location>
        <begin position="49"/>
        <end position="62"/>
    </location>
</feature>
<dbReference type="EMBL" id="AZHC01000010">
    <property type="protein sequence ID" value="OAA44224.1"/>
    <property type="molecule type" value="Genomic_DNA"/>
</dbReference>
<organism evidence="3 4">
    <name type="scientific">Metarhizium rileyi (strain RCEF 4871)</name>
    <name type="common">Nomuraea rileyi</name>
    <dbReference type="NCBI Taxonomy" id="1649241"/>
    <lineage>
        <taxon>Eukaryota</taxon>
        <taxon>Fungi</taxon>
        <taxon>Dikarya</taxon>
        <taxon>Ascomycota</taxon>
        <taxon>Pezizomycotina</taxon>
        <taxon>Sordariomycetes</taxon>
        <taxon>Hypocreomycetidae</taxon>
        <taxon>Hypocreales</taxon>
        <taxon>Clavicipitaceae</taxon>
        <taxon>Metarhizium</taxon>
    </lineage>
</organism>
<keyword evidence="4" id="KW-1185">Reference proteome</keyword>
<feature type="region of interest" description="Disordered" evidence="1">
    <location>
        <begin position="39"/>
        <end position="77"/>
    </location>
</feature>
<feature type="compositionally biased region" description="Basic and acidic residues" evidence="1">
    <location>
        <begin position="1"/>
        <end position="11"/>
    </location>
</feature>
<dbReference type="PANTHER" id="PTHR21310">
    <property type="entry name" value="AMINOGLYCOSIDE PHOSPHOTRANSFERASE-RELATED-RELATED"/>
    <property type="match status" value="1"/>
</dbReference>
<sequence>MAIHPERKQVIRDISAQRDASPKPLRVKCLRITGSNAEALQGRDAAKPQSDSVDTAKPSATVSHKRSRDTFEQDNSDAAFDRRLRRHVPPVFPPPPIPSNHTIYLTDLLQNWPLRLTLEQKSSKKCAPVASTQNYQITSIGLLVTEVMRQMGLPVLSMPALEQARSLASDCLSAAQKYDIARQIRKLVTQLRKTPPKNVQLGSTAREEYSLLLDKHQSNTYWAVRRKPTHRMFVAFLMSSFHATVPGSVAAALSDQLKREAPLVMSHGEICPRNILVDNYKVIAIMGWGCAGWYPDWWEYVKFFEARTSDKNSDWYEYASEIFTDEFPAELAAYQGIVRCQAP</sequence>
<dbReference type="InterPro" id="IPR011009">
    <property type="entry name" value="Kinase-like_dom_sf"/>
</dbReference>
<dbReference type="STRING" id="1081105.A0A167EP24"/>
<dbReference type="OrthoDB" id="4177236at2759"/>
<accession>A0A167EP24</accession>
<dbReference type="SUPFAM" id="SSF56112">
    <property type="entry name" value="Protein kinase-like (PK-like)"/>
    <property type="match status" value="1"/>
</dbReference>
<dbReference type="OMA" id="YQGIARC"/>
<comment type="caution">
    <text evidence="3">The sequence shown here is derived from an EMBL/GenBank/DDBJ whole genome shotgun (WGS) entry which is preliminary data.</text>
</comment>
<feature type="domain" description="Aminoglycoside phosphotransferase" evidence="2">
    <location>
        <begin position="168"/>
        <end position="310"/>
    </location>
</feature>